<dbReference type="RefSeq" id="WP_245754260.1">
    <property type="nucleotide sequence ID" value="NZ_FOTF01000017.1"/>
</dbReference>
<sequence length="176" mass="19293">MTQDTPMIRAAERVMAVLRAICMLIASIALVVLIATFGWLVFGRYVMNVTPTWVEQLALLLICYVAFLGAAVGVGEDTHIGVTLFRDMLPTTAQNVTLIVIDGLLAAFGAIMLFAGITLMRFGWDTMLPMLDIPESFRTLAITSCGALVMLFAAVRGLIRIMRFGSWDPDAEFKEV</sequence>
<name>A0A1I4HE14_9RHOB</name>
<keyword evidence="7 9" id="KW-0472">Membrane</keyword>
<organism evidence="11 12">
    <name type="scientific">Loktanella salsilacus</name>
    <dbReference type="NCBI Taxonomy" id="195913"/>
    <lineage>
        <taxon>Bacteria</taxon>
        <taxon>Pseudomonadati</taxon>
        <taxon>Pseudomonadota</taxon>
        <taxon>Alphaproteobacteria</taxon>
        <taxon>Rhodobacterales</taxon>
        <taxon>Roseobacteraceae</taxon>
        <taxon>Loktanella</taxon>
    </lineage>
</organism>
<evidence type="ECO:0000313" key="12">
    <source>
        <dbReference type="Proteomes" id="UP000199550"/>
    </source>
</evidence>
<dbReference type="InterPro" id="IPR055348">
    <property type="entry name" value="DctQ"/>
</dbReference>
<comment type="subcellular location">
    <subcellularLocation>
        <location evidence="1 9">Cell inner membrane</location>
        <topology evidence="1 9">Multi-pass membrane protein</topology>
    </subcellularLocation>
</comment>
<evidence type="ECO:0000256" key="8">
    <source>
        <dbReference type="ARBA" id="ARBA00038436"/>
    </source>
</evidence>
<feature type="transmembrane region" description="Helical" evidence="9">
    <location>
        <begin position="57"/>
        <end position="75"/>
    </location>
</feature>
<feature type="transmembrane region" description="Helical" evidence="9">
    <location>
        <begin position="21"/>
        <end position="42"/>
    </location>
</feature>
<evidence type="ECO:0000256" key="3">
    <source>
        <dbReference type="ARBA" id="ARBA00022475"/>
    </source>
</evidence>
<dbReference type="EMBL" id="FOTF01000017">
    <property type="protein sequence ID" value="SFL40000.1"/>
    <property type="molecule type" value="Genomic_DNA"/>
</dbReference>
<evidence type="ECO:0000256" key="7">
    <source>
        <dbReference type="ARBA" id="ARBA00023136"/>
    </source>
</evidence>
<dbReference type="GO" id="GO:0015740">
    <property type="term" value="P:C4-dicarboxylate transport"/>
    <property type="evidence" value="ECO:0007669"/>
    <property type="project" value="TreeGrafter"/>
</dbReference>
<dbReference type="PANTHER" id="PTHR35011:SF11">
    <property type="entry name" value="TRAP TRANSPORTER SMALL PERMEASE PROTEIN"/>
    <property type="match status" value="1"/>
</dbReference>
<evidence type="ECO:0000256" key="1">
    <source>
        <dbReference type="ARBA" id="ARBA00004429"/>
    </source>
</evidence>
<feature type="transmembrane region" description="Helical" evidence="9">
    <location>
        <begin position="96"/>
        <end position="120"/>
    </location>
</feature>
<keyword evidence="3" id="KW-1003">Cell membrane</keyword>
<dbReference type="STRING" id="195913.SAMN04488004_11730"/>
<dbReference type="Pfam" id="PF04290">
    <property type="entry name" value="DctQ"/>
    <property type="match status" value="1"/>
</dbReference>
<keyword evidence="12" id="KW-1185">Reference proteome</keyword>
<reference evidence="11 12" key="1">
    <citation type="submission" date="2016-10" db="EMBL/GenBank/DDBJ databases">
        <authorList>
            <person name="de Groot N.N."/>
        </authorList>
    </citation>
    <scope>NUCLEOTIDE SEQUENCE [LARGE SCALE GENOMIC DNA]</scope>
    <source>
        <strain evidence="11 12">DSM 16199</strain>
    </source>
</reference>
<proteinExistence type="inferred from homology"/>
<evidence type="ECO:0000259" key="10">
    <source>
        <dbReference type="Pfam" id="PF04290"/>
    </source>
</evidence>
<keyword evidence="4 9" id="KW-0997">Cell inner membrane</keyword>
<protein>
    <recommendedName>
        <fullName evidence="9">TRAP transporter small permease protein</fullName>
    </recommendedName>
</protein>
<dbReference type="PANTHER" id="PTHR35011">
    <property type="entry name" value="2,3-DIKETO-L-GULONATE TRAP TRANSPORTER SMALL PERMEASE PROTEIN YIAM"/>
    <property type="match status" value="1"/>
</dbReference>
<accession>A0A1I4HE14</accession>
<dbReference type="AlphaFoldDB" id="A0A1I4HE14"/>
<keyword evidence="6 9" id="KW-1133">Transmembrane helix</keyword>
<evidence type="ECO:0000256" key="6">
    <source>
        <dbReference type="ARBA" id="ARBA00022989"/>
    </source>
</evidence>
<gene>
    <name evidence="11" type="ORF">SAMN04488004_11730</name>
</gene>
<keyword evidence="2 9" id="KW-0813">Transport</keyword>
<dbReference type="GO" id="GO:0022857">
    <property type="term" value="F:transmembrane transporter activity"/>
    <property type="evidence" value="ECO:0007669"/>
    <property type="project" value="UniProtKB-UniRule"/>
</dbReference>
<comment type="subunit">
    <text evidence="9">The complex comprises the extracytoplasmic solute receptor protein and the two transmembrane proteins.</text>
</comment>
<comment type="function">
    <text evidence="9">Part of the tripartite ATP-independent periplasmic (TRAP) transport system.</text>
</comment>
<evidence type="ECO:0000313" key="11">
    <source>
        <dbReference type="EMBL" id="SFL40000.1"/>
    </source>
</evidence>
<dbReference type="Proteomes" id="UP000199550">
    <property type="component" value="Unassembled WGS sequence"/>
</dbReference>
<evidence type="ECO:0000256" key="2">
    <source>
        <dbReference type="ARBA" id="ARBA00022448"/>
    </source>
</evidence>
<feature type="transmembrane region" description="Helical" evidence="9">
    <location>
        <begin position="140"/>
        <end position="159"/>
    </location>
</feature>
<evidence type="ECO:0000256" key="4">
    <source>
        <dbReference type="ARBA" id="ARBA00022519"/>
    </source>
</evidence>
<evidence type="ECO:0000256" key="5">
    <source>
        <dbReference type="ARBA" id="ARBA00022692"/>
    </source>
</evidence>
<dbReference type="GO" id="GO:0005886">
    <property type="term" value="C:plasma membrane"/>
    <property type="evidence" value="ECO:0007669"/>
    <property type="project" value="UniProtKB-SubCell"/>
</dbReference>
<feature type="domain" description="Tripartite ATP-independent periplasmic transporters DctQ component" evidence="10">
    <location>
        <begin position="35"/>
        <end position="156"/>
    </location>
</feature>
<comment type="similarity">
    <text evidence="8 9">Belongs to the TRAP transporter small permease family.</text>
</comment>
<keyword evidence="5 9" id="KW-0812">Transmembrane</keyword>
<evidence type="ECO:0000256" key="9">
    <source>
        <dbReference type="RuleBase" id="RU369079"/>
    </source>
</evidence>
<dbReference type="InterPro" id="IPR007387">
    <property type="entry name" value="TRAP_DctQ"/>
</dbReference>